<evidence type="ECO:0000256" key="2">
    <source>
        <dbReference type="ARBA" id="ARBA00022741"/>
    </source>
</evidence>
<dbReference type="PANTHER" id="PTHR24220:SF685">
    <property type="entry name" value="ABC TRANSPORTER RELATED"/>
    <property type="match status" value="1"/>
</dbReference>
<sequence>MWGAVSRCQPGGMTPILAARGLTMVYPGSATPALDGVDLDVLPGESVAVMGASGSGKTTLLHVLAGILRPTSGAVTLTTASGPVAVHELDDAGRSRLRREALGFVFQQGLLLDELSALENVAVARMLTGVPRAQAEFEAARWLEALGLVGLERRRLGALSGGQAQRVAIARAQITGARLLFADEPTGALDSRTGAEVLDLLLGAVAQGRTLVVVTHDGQVAARCDRVVELRDGRVVADSSRADAGGTGPARQGFLS</sequence>
<feature type="domain" description="ABC transporter" evidence="4">
    <location>
        <begin position="17"/>
        <end position="255"/>
    </location>
</feature>
<proteinExistence type="predicted"/>
<keyword evidence="6" id="KW-1185">Reference proteome</keyword>
<keyword evidence="1" id="KW-0813">Transport</keyword>
<reference evidence="5 6" key="1">
    <citation type="submission" date="2019-02" db="EMBL/GenBank/DDBJ databases">
        <title>Sequencing the genomes of 1000 actinobacteria strains.</title>
        <authorList>
            <person name="Klenk H.-P."/>
        </authorList>
    </citation>
    <scope>NUCLEOTIDE SEQUENCE [LARGE SCALE GENOMIC DNA]</scope>
    <source>
        <strain evidence="5 6">DSM 16932</strain>
    </source>
</reference>
<dbReference type="InterPro" id="IPR015854">
    <property type="entry name" value="ABC_transpr_LolD-like"/>
</dbReference>
<keyword evidence="3 5" id="KW-0067">ATP-binding</keyword>
<dbReference type="Pfam" id="PF00005">
    <property type="entry name" value="ABC_tran"/>
    <property type="match status" value="1"/>
</dbReference>
<dbReference type="SUPFAM" id="SSF52540">
    <property type="entry name" value="P-loop containing nucleoside triphosphate hydrolases"/>
    <property type="match status" value="1"/>
</dbReference>
<dbReference type="CDD" id="cd03255">
    <property type="entry name" value="ABC_MJ0796_LolCDE_FtsE"/>
    <property type="match status" value="1"/>
</dbReference>
<dbReference type="GO" id="GO:0016887">
    <property type="term" value="F:ATP hydrolysis activity"/>
    <property type="evidence" value="ECO:0007669"/>
    <property type="project" value="InterPro"/>
</dbReference>
<evidence type="ECO:0000256" key="1">
    <source>
        <dbReference type="ARBA" id="ARBA00022448"/>
    </source>
</evidence>
<dbReference type="GO" id="GO:0022857">
    <property type="term" value="F:transmembrane transporter activity"/>
    <property type="evidence" value="ECO:0007669"/>
    <property type="project" value="TreeGrafter"/>
</dbReference>
<dbReference type="InterPro" id="IPR003593">
    <property type="entry name" value="AAA+_ATPase"/>
</dbReference>
<dbReference type="AlphaFoldDB" id="A0A4Q7M290"/>
<comment type="caution">
    <text evidence="5">The sequence shown here is derived from an EMBL/GenBank/DDBJ whole genome shotgun (WGS) entry which is preliminary data.</text>
</comment>
<evidence type="ECO:0000256" key="3">
    <source>
        <dbReference type="ARBA" id="ARBA00022840"/>
    </source>
</evidence>
<dbReference type="PANTHER" id="PTHR24220">
    <property type="entry name" value="IMPORT ATP-BINDING PROTEIN"/>
    <property type="match status" value="1"/>
</dbReference>
<evidence type="ECO:0000313" key="5">
    <source>
        <dbReference type="EMBL" id="RZS61986.1"/>
    </source>
</evidence>
<dbReference type="PROSITE" id="PS50893">
    <property type="entry name" value="ABC_TRANSPORTER_2"/>
    <property type="match status" value="1"/>
</dbReference>
<name>A0A4Q7M290_9MICO</name>
<dbReference type="GO" id="GO:0005524">
    <property type="term" value="F:ATP binding"/>
    <property type="evidence" value="ECO:0007669"/>
    <property type="project" value="UniProtKB-KW"/>
</dbReference>
<dbReference type="InterPro" id="IPR017911">
    <property type="entry name" value="MacB-like_ATP-bd"/>
</dbReference>
<gene>
    <name evidence="5" type="ORF">EV386_2302</name>
</gene>
<evidence type="ECO:0000259" key="4">
    <source>
        <dbReference type="PROSITE" id="PS50893"/>
    </source>
</evidence>
<dbReference type="Proteomes" id="UP000293852">
    <property type="component" value="Unassembled WGS sequence"/>
</dbReference>
<dbReference type="Gene3D" id="3.40.50.300">
    <property type="entry name" value="P-loop containing nucleotide triphosphate hydrolases"/>
    <property type="match status" value="1"/>
</dbReference>
<dbReference type="InterPro" id="IPR027417">
    <property type="entry name" value="P-loop_NTPase"/>
</dbReference>
<organism evidence="5 6">
    <name type="scientific">Xylanimonas ulmi</name>
    <dbReference type="NCBI Taxonomy" id="228973"/>
    <lineage>
        <taxon>Bacteria</taxon>
        <taxon>Bacillati</taxon>
        <taxon>Actinomycetota</taxon>
        <taxon>Actinomycetes</taxon>
        <taxon>Micrococcales</taxon>
        <taxon>Promicromonosporaceae</taxon>
        <taxon>Xylanimonas</taxon>
    </lineage>
</organism>
<dbReference type="EMBL" id="SGWX01000001">
    <property type="protein sequence ID" value="RZS61986.1"/>
    <property type="molecule type" value="Genomic_DNA"/>
</dbReference>
<protein>
    <submittedName>
        <fullName evidence="5">Putative ABC transport system ATP-binding protein</fullName>
    </submittedName>
</protein>
<dbReference type="InterPro" id="IPR003439">
    <property type="entry name" value="ABC_transporter-like_ATP-bd"/>
</dbReference>
<keyword evidence="2" id="KW-0547">Nucleotide-binding</keyword>
<dbReference type="GO" id="GO:0005886">
    <property type="term" value="C:plasma membrane"/>
    <property type="evidence" value="ECO:0007669"/>
    <property type="project" value="TreeGrafter"/>
</dbReference>
<dbReference type="SMART" id="SM00382">
    <property type="entry name" value="AAA"/>
    <property type="match status" value="1"/>
</dbReference>
<evidence type="ECO:0000313" key="6">
    <source>
        <dbReference type="Proteomes" id="UP000293852"/>
    </source>
</evidence>
<accession>A0A4Q7M290</accession>